<dbReference type="GO" id="GO:0000150">
    <property type="term" value="F:DNA strand exchange activity"/>
    <property type="evidence" value="ECO:0007669"/>
    <property type="project" value="InterPro"/>
</dbReference>
<dbReference type="InterPro" id="IPR050639">
    <property type="entry name" value="SSR_resolvase"/>
</dbReference>
<reference evidence="3 4" key="1">
    <citation type="submission" date="2018-08" db="EMBL/GenBank/DDBJ databases">
        <title>A genome reference for cultivated species of the human gut microbiota.</title>
        <authorList>
            <person name="Zou Y."/>
            <person name="Xue W."/>
            <person name="Luo G."/>
        </authorList>
    </citation>
    <scope>NUCLEOTIDE SEQUENCE [LARGE SCALE GENOMIC DNA]</scope>
    <source>
        <strain evidence="3 4">AM37-1AC</strain>
    </source>
</reference>
<dbReference type="InterPro" id="IPR036162">
    <property type="entry name" value="Resolvase-like_N_sf"/>
</dbReference>
<dbReference type="SMART" id="SM00857">
    <property type="entry name" value="Resolvase"/>
    <property type="match status" value="1"/>
</dbReference>
<dbReference type="SUPFAM" id="SSF53041">
    <property type="entry name" value="Resolvase-like"/>
    <property type="match status" value="1"/>
</dbReference>
<sequence>MKKKELCPAVIRVALYIRVSGEEQKIKGLSLEAQQERLETYAKEHGWIITGTYIDAAKTARKNLHKRTEFQRMMESVKRNEVDILLFARLDRWFRSVADYYKVMEILQAHNCNWKTTDEEYDTTTANGRLYINVKLSIAQNEADIDGERIDVVFDSKIAHGTVVSGSCPYGFRVNNEKRLEIIPDDAAIVQDAFCYFESSVSQRATTKYIREKYGINWCYATFHRMLTEELYTGVYNRGGRYNANFCPSIINRDQFDRVQALLKKNVHTAPSGRIYLFTSILVCDECSHKLNGYLSQGIVYYRCAQHMQRGRCIHNHSIREDYVEQWLFDHLSEEFNRVKLDWEIQAAKRKRSSSSKGKAVLKRKLNKLKELYVNDLIDIEEYRKDYEIYTSALKQMPNDKEMEQPPNFKAVERLLQSDFKNLYNTLTREEKRTLWRSAIKEIRIDNDYNITGIIFE</sequence>
<dbReference type="PANTHER" id="PTHR30461:SF23">
    <property type="entry name" value="DNA RECOMBINASE-RELATED"/>
    <property type="match status" value="1"/>
</dbReference>
<name>A0A3R6E4U2_9FIRM</name>
<dbReference type="InterPro" id="IPR025827">
    <property type="entry name" value="Zn_ribbon_recom_dom"/>
</dbReference>
<organism evidence="3 4">
    <name type="scientific">Roseburia intestinalis</name>
    <dbReference type="NCBI Taxonomy" id="166486"/>
    <lineage>
        <taxon>Bacteria</taxon>
        <taxon>Bacillati</taxon>
        <taxon>Bacillota</taxon>
        <taxon>Clostridia</taxon>
        <taxon>Lachnospirales</taxon>
        <taxon>Lachnospiraceae</taxon>
        <taxon>Roseburia</taxon>
    </lineage>
</organism>
<evidence type="ECO:0000313" key="4">
    <source>
        <dbReference type="Proteomes" id="UP000283513"/>
    </source>
</evidence>
<evidence type="ECO:0000259" key="2">
    <source>
        <dbReference type="PROSITE" id="PS51737"/>
    </source>
</evidence>
<dbReference type="Gene3D" id="3.90.1750.20">
    <property type="entry name" value="Putative Large Serine Recombinase, Chain B, Domain 2"/>
    <property type="match status" value="1"/>
</dbReference>
<dbReference type="EMBL" id="QSHO01000005">
    <property type="protein sequence ID" value="RHC17890.1"/>
    <property type="molecule type" value="Genomic_DNA"/>
</dbReference>
<accession>A0A3R6E4U2</accession>
<dbReference type="PROSITE" id="PS51736">
    <property type="entry name" value="RECOMBINASES_3"/>
    <property type="match status" value="1"/>
</dbReference>
<dbReference type="InterPro" id="IPR038109">
    <property type="entry name" value="DNA_bind_recomb_sf"/>
</dbReference>
<dbReference type="InterPro" id="IPR006119">
    <property type="entry name" value="Resolv_N"/>
</dbReference>
<dbReference type="InterPro" id="IPR011109">
    <property type="entry name" value="DNA_bind_recombinase_dom"/>
</dbReference>
<evidence type="ECO:0000313" key="3">
    <source>
        <dbReference type="EMBL" id="RHC17890.1"/>
    </source>
</evidence>
<evidence type="ECO:0000259" key="1">
    <source>
        <dbReference type="PROSITE" id="PS51736"/>
    </source>
</evidence>
<dbReference type="GO" id="GO:0003677">
    <property type="term" value="F:DNA binding"/>
    <property type="evidence" value="ECO:0007669"/>
    <property type="project" value="InterPro"/>
</dbReference>
<dbReference type="PROSITE" id="PS51737">
    <property type="entry name" value="RECOMBINASE_DNA_BIND"/>
    <property type="match status" value="1"/>
</dbReference>
<dbReference type="RefSeq" id="WP_015560081.1">
    <property type="nucleotide sequence ID" value="NZ_JADNLD010000010.1"/>
</dbReference>
<dbReference type="Pfam" id="PF00239">
    <property type="entry name" value="Resolvase"/>
    <property type="match status" value="1"/>
</dbReference>
<dbReference type="Pfam" id="PF07508">
    <property type="entry name" value="Recombinase"/>
    <property type="match status" value="1"/>
</dbReference>
<feature type="domain" description="Resolvase/invertase-type recombinase catalytic" evidence="1">
    <location>
        <begin position="12"/>
        <end position="161"/>
    </location>
</feature>
<protein>
    <submittedName>
        <fullName evidence="3">Recombinase family protein</fullName>
    </submittedName>
</protein>
<proteinExistence type="predicted"/>
<dbReference type="Pfam" id="PF13408">
    <property type="entry name" value="Zn_ribbon_recom"/>
    <property type="match status" value="1"/>
</dbReference>
<dbReference type="Proteomes" id="UP000283513">
    <property type="component" value="Unassembled WGS sequence"/>
</dbReference>
<dbReference type="PANTHER" id="PTHR30461">
    <property type="entry name" value="DNA-INVERTASE FROM LAMBDOID PROPHAGE"/>
    <property type="match status" value="1"/>
</dbReference>
<gene>
    <name evidence="3" type="ORF">DW856_07035</name>
</gene>
<feature type="domain" description="Recombinase" evidence="2">
    <location>
        <begin position="169"/>
        <end position="269"/>
    </location>
</feature>
<comment type="caution">
    <text evidence="3">The sequence shown here is derived from an EMBL/GenBank/DDBJ whole genome shotgun (WGS) entry which is preliminary data.</text>
</comment>
<dbReference type="CDD" id="cd00338">
    <property type="entry name" value="Ser_Recombinase"/>
    <property type="match status" value="1"/>
</dbReference>
<dbReference type="AlphaFoldDB" id="A0A3R6E4U2"/>
<dbReference type="Gene3D" id="3.40.50.1390">
    <property type="entry name" value="Resolvase, N-terminal catalytic domain"/>
    <property type="match status" value="1"/>
</dbReference>